<dbReference type="RefSeq" id="WP_326088276.1">
    <property type="nucleotide sequence ID" value="NZ_JARLKZ010000006.1"/>
</dbReference>
<keyword evidence="2" id="KW-1005">Bacterial flagellum biogenesis</keyword>
<organism evidence="4 5">
    <name type="scientific">Paenibacillus dokdonensis</name>
    <dbReference type="NCBI Taxonomy" id="2567944"/>
    <lineage>
        <taxon>Bacteria</taxon>
        <taxon>Bacillati</taxon>
        <taxon>Bacillota</taxon>
        <taxon>Bacilli</taxon>
        <taxon>Bacillales</taxon>
        <taxon>Paenibacillaceae</taxon>
        <taxon>Paenibacillus</taxon>
    </lineage>
</organism>
<evidence type="ECO:0000313" key="5">
    <source>
        <dbReference type="Proteomes" id="UP001344632"/>
    </source>
</evidence>
<dbReference type="InterPro" id="IPR005648">
    <property type="entry name" value="FlgD"/>
</dbReference>
<dbReference type="Pfam" id="PF03963">
    <property type="entry name" value="FlgD"/>
    <property type="match status" value="1"/>
</dbReference>
<accession>A0ABU6GLC9</accession>
<feature type="region of interest" description="Disordered" evidence="3">
    <location>
        <begin position="145"/>
        <end position="194"/>
    </location>
</feature>
<sequence>MADTFSTSNIWPNYSASNVAKASSKTQSLGKDQFLSILITQLQNQDPMQPMEDKEFIAQMAQFSSVEQLMNISNQITALGQSLGNVSGLIGKEITWKDEGDAENGGTAQLKSGIVDSILVKDGVQYASVGSVAIPLTKIFEIKEASKEETAPPADGTNPAENQNTIPVQDPAEESAGGETESAGTDGSGSGETI</sequence>
<dbReference type="Proteomes" id="UP001344632">
    <property type="component" value="Unassembled WGS sequence"/>
</dbReference>
<proteinExistence type="inferred from homology"/>
<name>A0ABU6GLC9_9BACL</name>
<keyword evidence="4" id="KW-0282">Flagellum</keyword>
<feature type="compositionally biased region" description="Low complexity" evidence="3">
    <location>
        <begin position="174"/>
        <end position="185"/>
    </location>
</feature>
<protein>
    <submittedName>
        <fullName evidence="4">Flagellar hook capping FlgD N-terminal domain-containing protein</fullName>
    </submittedName>
</protein>
<comment type="similarity">
    <text evidence="1">Belongs to the FlgD family.</text>
</comment>
<evidence type="ECO:0000313" key="4">
    <source>
        <dbReference type="EMBL" id="MEC0240528.1"/>
    </source>
</evidence>
<dbReference type="EMBL" id="JARLKZ010000006">
    <property type="protein sequence ID" value="MEC0240528.1"/>
    <property type="molecule type" value="Genomic_DNA"/>
</dbReference>
<evidence type="ECO:0000256" key="3">
    <source>
        <dbReference type="SAM" id="MobiDB-lite"/>
    </source>
</evidence>
<gene>
    <name evidence="4" type="ORF">P4H66_11755</name>
</gene>
<evidence type="ECO:0000256" key="2">
    <source>
        <dbReference type="ARBA" id="ARBA00022795"/>
    </source>
</evidence>
<reference evidence="4 5" key="1">
    <citation type="submission" date="2023-03" db="EMBL/GenBank/DDBJ databases">
        <title>Bacillus Genome Sequencing.</title>
        <authorList>
            <person name="Dunlap C."/>
        </authorList>
    </citation>
    <scope>NUCLEOTIDE SEQUENCE [LARGE SCALE GENOMIC DNA]</scope>
    <source>
        <strain evidence="4 5">BD-525</strain>
    </source>
</reference>
<keyword evidence="4" id="KW-0969">Cilium</keyword>
<evidence type="ECO:0000256" key="1">
    <source>
        <dbReference type="ARBA" id="ARBA00010577"/>
    </source>
</evidence>
<keyword evidence="4" id="KW-0966">Cell projection</keyword>
<comment type="caution">
    <text evidence="4">The sequence shown here is derived from an EMBL/GenBank/DDBJ whole genome shotgun (WGS) entry which is preliminary data.</text>
</comment>
<keyword evidence="5" id="KW-1185">Reference proteome</keyword>